<accession>A0A5K3EYK1</accession>
<dbReference type="AlphaFoldDB" id="A0A5K3EYK1"/>
<reference evidence="1" key="1">
    <citation type="submission" date="2019-11" db="UniProtKB">
        <authorList>
            <consortium name="WormBaseParasite"/>
        </authorList>
    </citation>
    <scope>IDENTIFICATION</scope>
</reference>
<protein>
    <submittedName>
        <fullName evidence="1">ASH domain-containing protein</fullName>
    </submittedName>
</protein>
<dbReference type="Gene3D" id="2.60.40.10">
    <property type="entry name" value="Immunoglobulins"/>
    <property type="match status" value="1"/>
</dbReference>
<proteinExistence type="predicted"/>
<dbReference type="GO" id="GO:0005930">
    <property type="term" value="C:axoneme"/>
    <property type="evidence" value="ECO:0007669"/>
    <property type="project" value="TreeGrafter"/>
</dbReference>
<name>A0A5K3EYK1_MESCO</name>
<sequence length="213" mass="23582">RSGRPGLSLAEKPVSTPSYRWIIPAKNQTELKLRFSPPGHGTFAGSLVFELMRTKQQKTIDCRGLCYPPQISTEPGKIFSNCMDFSPSGKLVRKKFVFESGIFEFGPLLAGKSRERILAGDFKENVTELRFENDGLHDANVTFHFEDNDDCFTMNPCKFKISPGQTEWTKVFALPVSAGTLTSKLIGSIDDNPSPIVLQFSVTGISPTITVQT</sequence>
<organism evidence="1">
    <name type="scientific">Mesocestoides corti</name>
    <name type="common">Flatworm</name>
    <dbReference type="NCBI Taxonomy" id="53468"/>
    <lineage>
        <taxon>Eukaryota</taxon>
        <taxon>Metazoa</taxon>
        <taxon>Spiralia</taxon>
        <taxon>Lophotrochozoa</taxon>
        <taxon>Platyhelminthes</taxon>
        <taxon>Cestoda</taxon>
        <taxon>Eucestoda</taxon>
        <taxon>Cyclophyllidea</taxon>
        <taxon>Mesocestoididae</taxon>
        <taxon>Mesocestoides</taxon>
    </lineage>
</organism>
<dbReference type="GO" id="GO:1904158">
    <property type="term" value="P:axonemal central apparatus assembly"/>
    <property type="evidence" value="ECO:0007669"/>
    <property type="project" value="TreeGrafter"/>
</dbReference>
<dbReference type="InterPro" id="IPR033305">
    <property type="entry name" value="Hydin-like"/>
</dbReference>
<dbReference type="WBParaSite" id="MCU_003590-RA">
    <property type="protein sequence ID" value="MCU_003590-RA"/>
    <property type="gene ID" value="MCU_003590"/>
</dbReference>
<dbReference type="PANTHER" id="PTHR23053:SF0">
    <property type="entry name" value="HYDROCEPHALUS-INDUCING PROTEIN HOMOLOG"/>
    <property type="match status" value="1"/>
</dbReference>
<evidence type="ECO:0000313" key="1">
    <source>
        <dbReference type="WBParaSite" id="MCU_003590-RA"/>
    </source>
</evidence>
<dbReference type="InterPro" id="IPR013783">
    <property type="entry name" value="Ig-like_fold"/>
</dbReference>
<dbReference type="PANTHER" id="PTHR23053">
    <property type="entry name" value="DLEC1 DELETED IN LUNG AND ESOPHAGEAL CANCER 1"/>
    <property type="match status" value="1"/>
</dbReference>
<dbReference type="GO" id="GO:0003341">
    <property type="term" value="P:cilium movement"/>
    <property type="evidence" value="ECO:0007669"/>
    <property type="project" value="TreeGrafter"/>
</dbReference>